<sequence length="218" mass="25144">MFSQNIDGIFAIARESHSCPRTPTLPALQESPKEKVYSFRNRNLKILTSKSKNLSNYGHKSNNSQNRAYNNVALRKSLLSEFEKFSEPKSSLLPQACNHEVYSKESNRSLSSSLNDKGKHYLHEISSLNNKIRNLIKEQDNLRDKLLIQENIIMSLQKESSIKPVVACHEIQSATIPLHQSYDENDFSVTFKPQGKWVQRSRRFPREVFCKISKAKFN</sequence>
<dbReference type="Proteomes" id="UP000187209">
    <property type="component" value="Unassembled WGS sequence"/>
</dbReference>
<evidence type="ECO:0000313" key="2">
    <source>
        <dbReference type="Proteomes" id="UP000187209"/>
    </source>
</evidence>
<organism evidence="1 2">
    <name type="scientific">Stentor coeruleus</name>
    <dbReference type="NCBI Taxonomy" id="5963"/>
    <lineage>
        <taxon>Eukaryota</taxon>
        <taxon>Sar</taxon>
        <taxon>Alveolata</taxon>
        <taxon>Ciliophora</taxon>
        <taxon>Postciliodesmatophora</taxon>
        <taxon>Heterotrichea</taxon>
        <taxon>Heterotrichida</taxon>
        <taxon>Stentoridae</taxon>
        <taxon>Stentor</taxon>
    </lineage>
</organism>
<comment type="caution">
    <text evidence="1">The sequence shown here is derived from an EMBL/GenBank/DDBJ whole genome shotgun (WGS) entry which is preliminary data.</text>
</comment>
<proteinExistence type="predicted"/>
<accession>A0A1R2BI01</accession>
<evidence type="ECO:0000313" key="1">
    <source>
        <dbReference type="EMBL" id="OMJ76361.1"/>
    </source>
</evidence>
<gene>
    <name evidence="1" type="ORF">SteCoe_24303</name>
</gene>
<dbReference type="EMBL" id="MPUH01000636">
    <property type="protein sequence ID" value="OMJ76361.1"/>
    <property type="molecule type" value="Genomic_DNA"/>
</dbReference>
<keyword evidence="2" id="KW-1185">Reference proteome</keyword>
<dbReference type="AlphaFoldDB" id="A0A1R2BI01"/>
<reference evidence="1 2" key="1">
    <citation type="submission" date="2016-11" db="EMBL/GenBank/DDBJ databases">
        <title>The macronuclear genome of Stentor coeruleus: a giant cell with tiny introns.</title>
        <authorList>
            <person name="Slabodnick M."/>
            <person name="Ruby J.G."/>
            <person name="Reiff S.B."/>
            <person name="Swart E.C."/>
            <person name="Gosai S."/>
            <person name="Prabakaran S."/>
            <person name="Witkowska E."/>
            <person name="Larue G.E."/>
            <person name="Fisher S."/>
            <person name="Freeman R.M."/>
            <person name="Gunawardena J."/>
            <person name="Chu W."/>
            <person name="Stover N.A."/>
            <person name="Gregory B.D."/>
            <person name="Nowacki M."/>
            <person name="Derisi J."/>
            <person name="Roy S.W."/>
            <person name="Marshall W.F."/>
            <person name="Sood P."/>
        </authorList>
    </citation>
    <scope>NUCLEOTIDE SEQUENCE [LARGE SCALE GENOMIC DNA]</scope>
    <source>
        <strain evidence="1">WM001</strain>
    </source>
</reference>
<name>A0A1R2BI01_9CILI</name>
<protein>
    <submittedName>
        <fullName evidence="1">Uncharacterized protein</fullName>
    </submittedName>
</protein>